<dbReference type="OrthoDB" id="752592at2"/>
<evidence type="ECO:0008006" key="4">
    <source>
        <dbReference type="Google" id="ProtNLM"/>
    </source>
</evidence>
<organism evidence="2 3">
    <name type="scientific">Pedobacter lusitanus</name>
    <dbReference type="NCBI Taxonomy" id="1503925"/>
    <lineage>
        <taxon>Bacteria</taxon>
        <taxon>Pseudomonadati</taxon>
        <taxon>Bacteroidota</taxon>
        <taxon>Sphingobacteriia</taxon>
        <taxon>Sphingobacteriales</taxon>
        <taxon>Sphingobacteriaceae</taxon>
        <taxon>Pedobacter</taxon>
    </lineage>
</organism>
<dbReference type="STRING" id="1503925.TH53_02400"/>
<reference evidence="2 3" key="1">
    <citation type="submission" date="2015-01" db="EMBL/GenBank/DDBJ databases">
        <title>Draft genome sequence of Pedobacter sp. NL19 isolated from sludge of an effluent treatment pond in an abandoned uranium mine.</title>
        <authorList>
            <person name="Santos T."/>
            <person name="Caetano T."/>
            <person name="Covas C."/>
            <person name="Cruz A."/>
            <person name="Mendo S."/>
        </authorList>
    </citation>
    <scope>NUCLEOTIDE SEQUENCE [LARGE SCALE GENOMIC DNA]</scope>
    <source>
        <strain evidence="2 3">NL19</strain>
    </source>
</reference>
<sequence length="235" mass="27084">MVKTYLIIFFVMLSTFAYSQSNGDYLYSVGVRGYSYMQMPKILNQTAGNTYLNSYFNSFILKFNDNLFSYRLNGSYLSRNENFRNNCDNCELVIGKMTDYSFKLGFEKNLTYSRFQPYFALDLGYRSNKFDGTSRNINPILNAQADQANTVIPPNQIIATKEGFTITPVIGIKISPVKQISVFVESNLEFFYSYERQESVSQDISNVRSLNRFHKTEYLFNPVSVGVQFHIGSKN</sequence>
<dbReference type="Proteomes" id="UP000032049">
    <property type="component" value="Unassembled WGS sequence"/>
</dbReference>
<dbReference type="EMBL" id="JXRA01000008">
    <property type="protein sequence ID" value="KIO78620.1"/>
    <property type="molecule type" value="Genomic_DNA"/>
</dbReference>
<accession>A0A0D0GQY7</accession>
<protein>
    <recommendedName>
        <fullName evidence="4">Outer membrane protein beta-barrel domain-containing protein</fullName>
    </recommendedName>
</protein>
<feature type="chain" id="PRO_5002210859" description="Outer membrane protein beta-barrel domain-containing protein" evidence="1">
    <location>
        <begin position="20"/>
        <end position="235"/>
    </location>
</feature>
<keyword evidence="1" id="KW-0732">Signal</keyword>
<evidence type="ECO:0000313" key="3">
    <source>
        <dbReference type="Proteomes" id="UP000032049"/>
    </source>
</evidence>
<evidence type="ECO:0000256" key="1">
    <source>
        <dbReference type="SAM" id="SignalP"/>
    </source>
</evidence>
<evidence type="ECO:0000313" key="2">
    <source>
        <dbReference type="EMBL" id="KIO78620.1"/>
    </source>
</evidence>
<gene>
    <name evidence="2" type="ORF">TH53_02400</name>
</gene>
<feature type="signal peptide" evidence="1">
    <location>
        <begin position="1"/>
        <end position="19"/>
    </location>
</feature>
<comment type="caution">
    <text evidence="2">The sequence shown here is derived from an EMBL/GenBank/DDBJ whole genome shotgun (WGS) entry which is preliminary data.</text>
</comment>
<dbReference type="AlphaFoldDB" id="A0A0D0GQY7"/>
<keyword evidence="3" id="KW-1185">Reference proteome</keyword>
<name>A0A0D0GQY7_9SPHI</name>
<proteinExistence type="predicted"/>